<keyword evidence="1" id="KW-0812">Transmembrane</keyword>
<keyword evidence="1" id="KW-1133">Transmembrane helix</keyword>
<keyword evidence="3" id="KW-1185">Reference proteome</keyword>
<dbReference type="AlphaFoldDB" id="A0A437NAD1"/>
<organism evidence="2 3">
    <name type="scientific">Novosphingobium umbonatum</name>
    <dbReference type="NCBI Taxonomy" id="1908524"/>
    <lineage>
        <taxon>Bacteria</taxon>
        <taxon>Pseudomonadati</taxon>
        <taxon>Pseudomonadota</taxon>
        <taxon>Alphaproteobacteria</taxon>
        <taxon>Sphingomonadales</taxon>
        <taxon>Sphingomonadaceae</taxon>
        <taxon>Novosphingobium</taxon>
    </lineage>
</organism>
<dbReference type="RefSeq" id="WP_127705968.1">
    <property type="nucleotide sequence ID" value="NZ_SACO01000002.1"/>
</dbReference>
<feature type="transmembrane region" description="Helical" evidence="1">
    <location>
        <begin position="77"/>
        <end position="100"/>
    </location>
</feature>
<evidence type="ECO:0000256" key="1">
    <source>
        <dbReference type="SAM" id="Phobius"/>
    </source>
</evidence>
<evidence type="ECO:0000313" key="2">
    <source>
        <dbReference type="EMBL" id="RVU06879.1"/>
    </source>
</evidence>
<sequence length="252" mass="26061">MSQSPAQNSDAILAAAKASLQHQRAGGRRSSGPIGQRSAALHRAGQKRKAAKLFLTLAASALALILVMTLVKGALSLLGMMGGGVALVVALVAGVVMIGLRGKDALTIPTLDSLRASPPRELVGQTQLWLEAQRPALPAPALDLVGQIGNQLDALATQLDRVDGDAPALGQVRQLVGEHLPNLVNAYTAIPPALRGEAHAGQSPDQQLAESLGMISGEINSVTRQLAEGKLDALAVQNRFLGYKYGGETGEA</sequence>
<dbReference type="Proteomes" id="UP000282837">
    <property type="component" value="Unassembled WGS sequence"/>
</dbReference>
<protein>
    <submittedName>
        <fullName evidence="2">Uncharacterized protein</fullName>
    </submittedName>
</protein>
<accession>A0A437NAD1</accession>
<feature type="transmembrane region" description="Helical" evidence="1">
    <location>
        <begin position="53"/>
        <end position="71"/>
    </location>
</feature>
<name>A0A437NAD1_9SPHN</name>
<proteinExistence type="predicted"/>
<gene>
    <name evidence="2" type="ORF">EOE18_02645</name>
</gene>
<dbReference type="EMBL" id="SACO01000002">
    <property type="protein sequence ID" value="RVU06879.1"/>
    <property type="molecule type" value="Genomic_DNA"/>
</dbReference>
<keyword evidence="1" id="KW-0472">Membrane</keyword>
<evidence type="ECO:0000313" key="3">
    <source>
        <dbReference type="Proteomes" id="UP000282837"/>
    </source>
</evidence>
<comment type="caution">
    <text evidence="2">The sequence shown here is derived from an EMBL/GenBank/DDBJ whole genome shotgun (WGS) entry which is preliminary data.</text>
</comment>
<dbReference type="OrthoDB" id="7594143at2"/>
<reference evidence="2 3" key="1">
    <citation type="submission" date="2019-01" db="EMBL/GenBank/DDBJ databases">
        <authorList>
            <person name="Chen W.-M."/>
        </authorList>
    </citation>
    <scope>NUCLEOTIDE SEQUENCE [LARGE SCALE GENOMIC DNA]</scope>
    <source>
        <strain evidence="2 3">FSY-9</strain>
    </source>
</reference>